<comment type="caution">
    <text evidence="2">The sequence shown here is derived from an EMBL/GenBank/DDBJ whole genome shotgun (WGS) entry which is preliminary data.</text>
</comment>
<proteinExistence type="predicted"/>
<organism evidence="2 3">
    <name type="scientific">Kutzneria chonburiensis</name>
    <dbReference type="NCBI Taxonomy" id="1483604"/>
    <lineage>
        <taxon>Bacteria</taxon>
        <taxon>Bacillati</taxon>
        <taxon>Actinomycetota</taxon>
        <taxon>Actinomycetes</taxon>
        <taxon>Pseudonocardiales</taxon>
        <taxon>Pseudonocardiaceae</taxon>
        <taxon>Kutzneria</taxon>
    </lineage>
</organism>
<dbReference type="Pfam" id="PF11209">
    <property type="entry name" value="LmeA"/>
    <property type="match status" value="1"/>
</dbReference>
<dbReference type="EMBL" id="JBHLUD010000008">
    <property type="protein sequence ID" value="MFC0544946.1"/>
    <property type="molecule type" value="Genomic_DNA"/>
</dbReference>
<dbReference type="RefSeq" id="WP_273936326.1">
    <property type="nucleotide sequence ID" value="NZ_CP097263.1"/>
</dbReference>
<name>A0ABV6MYR8_9PSEU</name>
<feature type="compositionally biased region" description="Low complexity" evidence="1">
    <location>
        <begin position="156"/>
        <end position="165"/>
    </location>
</feature>
<sequence>MTTASRPRTGRRWKVLVALLLVLAALLVAADFTFAAVAEYQVSKKMRTELKLADDPSVTIHGFPFMLQAARGDYQDIEIEANGIPIGDTLRDLQVKADLYDVKVPLSELVSGSARSVTISNVEGQVKISAADVNRAFNATDVGQALGVSNLTIGPTSPDTLYDTPTPTPTPTPTTNPYTDTSVGVRLSFNVTVAGHPLKINAFGLLGLSGTKIQVQPTRLELVDGVTALKVPETFQQPIIAALSTELDLGKALPFTVVPTKVSVDSNAFAVSGKATNVQLGSGRSGIG</sequence>
<accession>A0ABV6MYR8</accession>
<evidence type="ECO:0000313" key="2">
    <source>
        <dbReference type="EMBL" id="MFC0544946.1"/>
    </source>
</evidence>
<protein>
    <submittedName>
        <fullName evidence="2">DUF2993 domain-containing protein</fullName>
    </submittedName>
</protein>
<dbReference type="Proteomes" id="UP001589810">
    <property type="component" value="Unassembled WGS sequence"/>
</dbReference>
<evidence type="ECO:0000313" key="3">
    <source>
        <dbReference type="Proteomes" id="UP001589810"/>
    </source>
</evidence>
<feature type="region of interest" description="Disordered" evidence="1">
    <location>
        <begin position="156"/>
        <end position="179"/>
    </location>
</feature>
<gene>
    <name evidence="2" type="ORF">ACFFH7_25805</name>
</gene>
<keyword evidence="3" id="KW-1185">Reference proteome</keyword>
<dbReference type="InterPro" id="IPR021373">
    <property type="entry name" value="DUF2993"/>
</dbReference>
<reference evidence="2 3" key="1">
    <citation type="submission" date="2024-09" db="EMBL/GenBank/DDBJ databases">
        <authorList>
            <person name="Sun Q."/>
            <person name="Mori K."/>
        </authorList>
    </citation>
    <scope>NUCLEOTIDE SEQUENCE [LARGE SCALE GENOMIC DNA]</scope>
    <source>
        <strain evidence="2 3">TBRC 1432</strain>
    </source>
</reference>
<evidence type="ECO:0000256" key="1">
    <source>
        <dbReference type="SAM" id="MobiDB-lite"/>
    </source>
</evidence>